<reference evidence="2" key="2">
    <citation type="journal article" date="2023" name="Int. J. Mol. Sci.">
        <title>De Novo Assembly and Annotation of 11 Diverse Shrub Willow (Salix) Genomes Reveals Novel Gene Organization in Sex-Linked Regions.</title>
        <authorList>
            <person name="Hyden B."/>
            <person name="Feng K."/>
            <person name="Yates T.B."/>
            <person name="Jawdy S."/>
            <person name="Cereghino C."/>
            <person name="Smart L.B."/>
            <person name="Muchero W."/>
        </authorList>
    </citation>
    <scope>NUCLEOTIDE SEQUENCE</scope>
    <source>
        <tissue evidence="2">Shoot tip</tissue>
    </source>
</reference>
<evidence type="ECO:0000256" key="1">
    <source>
        <dbReference type="SAM" id="MobiDB-lite"/>
    </source>
</evidence>
<reference evidence="2" key="1">
    <citation type="submission" date="2022-11" db="EMBL/GenBank/DDBJ databases">
        <authorList>
            <person name="Hyden B.L."/>
            <person name="Feng K."/>
            <person name="Yates T."/>
            <person name="Jawdy S."/>
            <person name="Smart L.B."/>
            <person name="Muchero W."/>
        </authorList>
    </citation>
    <scope>NUCLEOTIDE SEQUENCE</scope>
    <source>
        <tissue evidence="2">Shoot tip</tissue>
    </source>
</reference>
<sequence length="112" mass="12507">MEAHRAIFLSGIKRFRFKIQSGQDFVGFRGGTSDSRVRRLGGIMRNPVNRSSWGVFIMQIMFALKVRKASKGGGGGGFITETRVENKREFKSDKKHVENSNSNQDLNGSLLA</sequence>
<organism evidence="2 3">
    <name type="scientific">Salix koriyanagi</name>
    <dbReference type="NCBI Taxonomy" id="2511006"/>
    <lineage>
        <taxon>Eukaryota</taxon>
        <taxon>Viridiplantae</taxon>
        <taxon>Streptophyta</taxon>
        <taxon>Embryophyta</taxon>
        <taxon>Tracheophyta</taxon>
        <taxon>Spermatophyta</taxon>
        <taxon>Magnoliopsida</taxon>
        <taxon>eudicotyledons</taxon>
        <taxon>Gunneridae</taxon>
        <taxon>Pentapetalae</taxon>
        <taxon>rosids</taxon>
        <taxon>fabids</taxon>
        <taxon>Malpighiales</taxon>
        <taxon>Salicaceae</taxon>
        <taxon>Saliceae</taxon>
        <taxon>Salix</taxon>
    </lineage>
</organism>
<evidence type="ECO:0000313" key="2">
    <source>
        <dbReference type="EMBL" id="KAJ6688071.1"/>
    </source>
</evidence>
<feature type="compositionally biased region" description="Polar residues" evidence="1">
    <location>
        <begin position="99"/>
        <end position="112"/>
    </location>
</feature>
<evidence type="ECO:0000313" key="3">
    <source>
        <dbReference type="Proteomes" id="UP001151752"/>
    </source>
</evidence>
<dbReference type="EMBL" id="JAPFFM010000019">
    <property type="protein sequence ID" value="KAJ6688071.1"/>
    <property type="molecule type" value="Genomic_DNA"/>
</dbReference>
<feature type="compositionally biased region" description="Basic and acidic residues" evidence="1">
    <location>
        <begin position="89"/>
        <end position="98"/>
    </location>
</feature>
<name>A0A9Q0PH93_9ROSI</name>
<proteinExistence type="predicted"/>
<dbReference type="AlphaFoldDB" id="A0A9Q0PH93"/>
<protein>
    <submittedName>
        <fullName evidence="2">Uncharacterized protein</fullName>
    </submittedName>
</protein>
<comment type="caution">
    <text evidence="2">The sequence shown here is derived from an EMBL/GenBank/DDBJ whole genome shotgun (WGS) entry which is preliminary data.</text>
</comment>
<accession>A0A9Q0PH93</accession>
<feature type="region of interest" description="Disordered" evidence="1">
    <location>
        <begin position="89"/>
        <end position="112"/>
    </location>
</feature>
<gene>
    <name evidence="2" type="ORF">OIU74_016719</name>
</gene>
<keyword evidence="3" id="KW-1185">Reference proteome</keyword>
<dbReference type="Proteomes" id="UP001151752">
    <property type="component" value="Chromosome 15W"/>
</dbReference>